<dbReference type="InterPro" id="IPR001952">
    <property type="entry name" value="Alkaline_phosphatase"/>
</dbReference>
<dbReference type="InterPro" id="IPR018299">
    <property type="entry name" value="Alkaline_phosphatase_AS"/>
</dbReference>
<evidence type="ECO:0008006" key="12">
    <source>
        <dbReference type="Google" id="ProtNLM"/>
    </source>
</evidence>
<feature type="binding site" evidence="8">
    <location>
        <position position="482"/>
    </location>
    <ligand>
        <name>Mg(2+)</name>
        <dbReference type="ChEBI" id="CHEBI:18420"/>
    </ligand>
</feature>
<name>A0A918VZ91_9FLAO</name>
<dbReference type="AlphaFoldDB" id="A0A918VZ91"/>
<evidence type="ECO:0000256" key="6">
    <source>
        <dbReference type="ARBA" id="ARBA00022842"/>
    </source>
</evidence>
<comment type="cofactor">
    <cofactor evidence="8">
        <name>Mg(2+)</name>
        <dbReference type="ChEBI" id="CHEBI:18420"/>
    </cofactor>
    <text evidence="8">Binds 1 Mg(2+) ion.</text>
</comment>
<evidence type="ECO:0000256" key="9">
    <source>
        <dbReference type="RuleBase" id="RU003946"/>
    </source>
</evidence>
<dbReference type="GO" id="GO:0004035">
    <property type="term" value="F:alkaline phosphatase activity"/>
    <property type="evidence" value="ECO:0007669"/>
    <property type="project" value="TreeGrafter"/>
</dbReference>
<keyword evidence="6 8" id="KW-0460">Magnesium</keyword>
<keyword evidence="2" id="KW-0597">Phosphoprotein</keyword>
<dbReference type="PRINTS" id="PR00113">
    <property type="entry name" value="ALKPHPHTASE"/>
</dbReference>
<dbReference type="Pfam" id="PF13653">
    <property type="entry name" value="GDPD_2"/>
    <property type="match status" value="1"/>
</dbReference>
<dbReference type="Pfam" id="PF00245">
    <property type="entry name" value="Alk_phosphatase"/>
    <property type="match status" value="2"/>
</dbReference>
<feature type="binding site" evidence="8">
    <location>
        <position position="529"/>
    </location>
    <ligand>
        <name>Zn(2+)</name>
        <dbReference type="ChEBI" id="CHEBI:29105"/>
        <label>2</label>
    </ligand>
</feature>
<evidence type="ECO:0000256" key="2">
    <source>
        <dbReference type="ARBA" id="ARBA00022553"/>
    </source>
</evidence>
<dbReference type="SUPFAM" id="SSF53649">
    <property type="entry name" value="Alkaline phosphatase-like"/>
    <property type="match status" value="1"/>
</dbReference>
<comment type="caution">
    <text evidence="10">The sequence shown here is derived from an EMBL/GenBank/DDBJ whole genome shotgun (WGS) entry which is preliminary data.</text>
</comment>
<keyword evidence="5 8" id="KW-0862">Zinc</keyword>
<feature type="binding site" evidence="8">
    <location>
        <position position="530"/>
    </location>
    <ligand>
        <name>Zn(2+)</name>
        <dbReference type="ChEBI" id="CHEBI:29105"/>
        <label>2</label>
    </ligand>
</feature>
<feature type="binding site" evidence="8">
    <location>
        <position position="487"/>
    </location>
    <ligand>
        <name>Zn(2+)</name>
        <dbReference type="ChEBI" id="CHEBI:29105"/>
        <label>2</label>
    </ligand>
</feature>
<dbReference type="CDD" id="cd08577">
    <property type="entry name" value="PI-PLCc_GDPD_SF_unchar3"/>
    <property type="match status" value="1"/>
</dbReference>
<dbReference type="CDD" id="cd16012">
    <property type="entry name" value="ALP"/>
    <property type="match status" value="1"/>
</dbReference>
<dbReference type="PROSITE" id="PS00123">
    <property type="entry name" value="ALKALINE_PHOSPHATASE"/>
    <property type="match status" value="1"/>
</dbReference>
<dbReference type="InterPro" id="IPR017946">
    <property type="entry name" value="PLC-like_Pdiesterase_TIM-brl"/>
</dbReference>
<protein>
    <recommendedName>
        <fullName evidence="12">Alkaline phosphatase</fullName>
    </recommendedName>
</protein>
<gene>
    <name evidence="10" type="ORF">GCM10007103_19330</name>
</gene>
<dbReference type="Gene3D" id="3.40.720.10">
    <property type="entry name" value="Alkaline Phosphatase, subunit A"/>
    <property type="match status" value="1"/>
</dbReference>
<reference evidence="10" key="2">
    <citation type="submission" date="2020-09" db="EMBL/GenBank/DDBJ databases">
        <authorList>
            <person name="Sun Q."/>
            <person name="Kim S."/>
        </authorList>
    </citation>
    <scope>NUCLEOTIDE SEQUENCE</scope>
    <source>
        <strain evidence="10">KCTC 12719</strain>
    </source>
</reference>
<evidence type="ECO:0000256" key="4">
    <source>
        <dbReference type="ARBA" id="ARBA00022801"/>
    </source>
</evidence>
<evidence type="ECO:0000256" key="5">
    <source>
        <dbReference type="ARBA" id="ARBA00022833"/>
    </source>
</evidence>
<dbReference type="EMBL" id="BMXB01000006">
    <property type="protein sequence ID" value="GHA37900.1"/>
    <property type="molecule type" value="Genomic_DNA"/>
</dbReference>
<evidence type="ECO:0000256" key="7">
    <source>
        <dbReference type="PIRSR" id="PIRSR601952-1"/>
    </source>
</evidence>
<dbReference type="Gene3D" id="3.20.20.190">
    <property type="entry name" value="Phosphatidylinositol (PI) phosphodiesterase"/>
    <property type="match status" value="1"/>
</dbReference>
<keyword evidence="4" id="KW-0378">Hydrolase</keyword>
<evidence type="ECO:0000256" key="1">
    <source>
        <dbReference type="ARBA" id="ARBA00005984"/>
    </source>
</evidence>
<keyword evidence="3 8" id="KW-0479">Metal-binding</keyword>
<dbReference type="GO" id="GO:0046872">
    <property type="term" value="F:metal ion binding"/>
    <property type="evidence" value="ECO:0007669"/>
    <property type="project" value="UniProtKB-KW"/>
</dbReference>
<dbReference type="InterPro" id="IPR017850">
    <property type="entry name" value="Alkaline_phosphatase_core_sf"/>
</dbReference>
<proteinExistence type="inferred from homology"/>
<dbReference type="PANTHER" id="PTHR11596">
    <property type="entry name" value="ALKALINE PHOSPHATASE"/>
    <property type="match status" value="1"/>
</dbReference>
<evidence type="ECO:0000256" key="3">
    <source>
        <dbReference type="ARBA" id="ARBA00022723"/>
    </source>
</evidence>
<feature type="binding site" evidence="8">
    <location>
        <position position="381"/>
    </location>
    <ligand>
        <name>Mg(2+)</name>
        <dbReference type="ChEBI" id="CHEBI:18420"/>
    </ligand>
</feature>
<sequence>MGLPMNNRIAQSVGFIFLFISTISLAQNSYRFHSHNDYLQDLPFWEAYNHGAGSIEADVYLKNNNLYVAHTEKEIDSRRTLEKLYFDPIAELAKYGKLRELQLLIDLKSEAEPTLAKLLDILESYPELKKESNLNIVISGSRPAPKNYGTYPDYIMFDHQDLNNLDKIVLDKIALISQNFRIYSNWNGLGRLTAKELEKVERVIKEAHRKNLKVRFWAAPDTKTAWGRFAKMGVDLINTDQPAEASKYLENLDQRTYSLKEPISVYKPTYRHDPEAKPKNVILMTGDGNGLGQISSAVIANEGQLTVTQLKDIGFLKTSAYDDLVTDSAAGATAMATGKKTSNRAIGTGPAGERLTSLTEILSKHGFVNGIMTTDKITGATPSSFYAHQTERDNSKGILKDLLQSEIDFFVSAGAKDHSNIQEKFIKKDVIELSNFNDRVAIYLSEDDIPVPDSRGRLFPDHVKTVLQKLNEQDQPYFLMIEGAKIDSNGHSNNIEGIVQEMLDFDQTIAEVLKAADKHQNTLVVITADHETSGFGILQGNQDSDEIEGGFLTNDHTATMVPVFSYGPQSGSFTGVYENTEIFSKILEALQVEN</sequence>
<comment type="similarity">
    <text evidence="1 9">Belongs to the alkaline phosphatase family.</text>
</comment>
<dbReference type="GO" id="GO:0006629">
    <property type="term" value="P:lipid metabolic process"/>
    <property type="evidence" value="ECO:0007669"/>
    <property type="project" value="InterPro"/>
</dbReference>
<feature type="binding site" evidence="8">
    <location>
        <position position="287"/>
    </location>
    <ligand>
        <name>Mg(2+)</name>
        <dbReference type="ChEBI" id="CHEBI:18420"/>
    </ligand>
</feature>
<comment type="cofactor">
    <cofactor evidence="8">
        <name>Zn(2+)</name>
        <dbReference type="ChEBI" id="CHEBI:29105"/>
    </cofactor>
    <text evidence="8">Binds 2 Zn(2+) ions.</text>
</comment>
<evidence type="ECO:0000256" key="8">
    <source>
        <dbReference type="PIRSR" id="PIRSR601952-2"/>
    </source>
</evidence>
<evidence type="ECO:0000313" key="10">
    <source>
        <dbReference type="EMBL" id="GHA37900.1"/>
    </source>
</evidence>
<dbReference type="SMART" id="SM00098">
    <property type="entry name" value="alkPPc"/>
    <property type="match status" value="1"/>
</dbReference>
<dbReference type="GO" id="GO:0008081">
    <property type="term" value="F:phosphoric diester hydrolase activity"/>
    <property type="evidence" value="ECO:0007669"/>
    <property type="project" value="InterPro"/>
</dbReference>
<accession>A0A918VZ91</accession>
<feature type="active site" description="Phosphoserine intermediate" evidence="7">
    <location>
        <position position="328"/>
    </location>
</feature>
<dbReference type="Proteomes" id="UP000610456">
    <property type="component" value="Unassembled WGS sequence"/>
</dbReference>
<keyword evidence="11" id="KW-1185">Reference proteome</keyword>
<feature type="binding site" evidence="8">
    <location>
        <position position="491"/>
    </location>
    <ligand>
        <name>Zn(2+)</name>
        <dbReference type="ChEBI" id="CHEBI:29105"/>
        <label>2</label>
    </ligand>
</feature>
<feature type="binding site" evidence="8">
    <location>
        <position position="287"/>
    </location>
    <ligand>
        <name>Zn(2+)</name>
        <dbReference type="ChEBI" id="CHEBI:29105"/>
        <label>2</label>
    </ligand>
</feature>
<organism evidence="10 11">
    <name type="scientific">Salinimicrobium marinum</name>
    <dbReference type="NCBI Taxonomy" id="680283"/>
    <lineage>
        <taxon>Bacteria</taxon>
        <taxon>Pseudomonadati</taxon>
        <taxon>Bacteroidota</taxon>
        <taxon>Flavobacteriia</taxon>
        <taxon>Flavobacteriales</taxon>
        <taxon>Flavobacteriaceae</taxon>
        <taxon>Salinimicrobium</taxon>
    </lineage>
</organism>
<evidence type="ECO:0000313" key="11">
    <source>
        <dbReference type="Proteomes" id="UP000610456"/>
    </source>
</evidence>
<dbReference type="InterPro" id="IPR039559">
    <property type="entry name" value="AIM6_PI-PLC-like_dom"/>
</dbReference>
<dbReference type="PANTHER" id="PTHR11596:SF5">
    <property type="entry name" value="ALKALINE PHOSPHATASE"/>
    <property type="match status" value="1"/>
</dbReference>
<reference evidence="10" key="1">
    <citation type="journal article" date="2014" name="Int. J. Syst. Evol. Microbiol.">
        <title>Complete genome sequence of Corynebacterium casei LMG S-19264T (=DSM 44701T), isolated from a smear-ripened cheese.</title>
        <authorList>
            <consortium name="US DOE Joint Genome Institute (JGI-PGF)"/>
            <person name="Walter F."/>
            <person name="Albersmeier A."/>
            <person name="Kalinowski J."/>
            <person name="Ruckert C."/>
        </authorList>
    </citation>
    <scope>NUCLEOTIDE SEQUENCE</scope>
    <source>
        <strain evidence="10">KCTC 12719</strain>
    </source>
</reference>
<dbReference type="SUPFAM" id="SSF51695">
    <property type="entry name" value="PLC-like phosphodiesterases"/>
    <property type="match status" value="1"/>
</dbReference>